<dbReference type="Proteomes" id="UP000053593">
    <property type="component" value="Unassembled WGS sequence"/>
</dbReference>
<feature type="repeat" description="WD" evidence="3">
    <location>
        <begin position="876"/>
        <end position="917"/>
    </location>
</feature>
<dbReference type="InterPro" id="IPR056884">
    <property type="entry name" value="NPHP3-like_N"/>
</dbReference>
<dbReference type="InterPro" id="IPR020472">
    <property type="entry name" value="WD40_PAC1"/>
</dbReference>
<dbReference type="Pfam" id="PF13360">
    <property type="entry name" value="PQQ_2"/>
    <property type="match status" value="1"/>
</dbReference>
<dbReference type="AlphaFoldDB" id="A0A0D0BCN7"/>
<dbReference type="PROSITE" id="PS50837">
    <property type="entry name" value="NACHT"/>
    <property type="match status" value="1"/>
</dbReference>
<keyword evidence="6" id="KW-1185">Reference proteome</keyword>
<evidence type="ECO:0000313" key="6">
    <source>
        <dbReference type="Proteomes" id="UP000053593"/>
    </source>
</evidence>
<dbReference type="InterPro" id="IPR007111">
    <property type="entry name" value="NACHT_NTPase"/>
</dbReference>
<dbReference type="InterPro" id="IPR001680">
    <property type="entry name" value="WD40_rpt"/>
</dbReference>
<feature type="domain" description="NACHT" evidence="4">
    <location>
        <begin position="83"/>
        <end position="230"/>
    </location>
</feature>
<organism evidence="5 6">
    <name type="scientific">Collybiopsis luxurians FD-317 M1</name>
    <dbReference type="NCBI Taxonomy" id="944289"/>
    <lineage>
        <taxon>Eukaryota</taxon>
        <taxon>Fungi</taxon>
        <taxon>Dikarya</taxon>
        <taxon>Basidiomycota</taxon>
        <taxon>Agaricomycotina</taxon>
        <taxon>Agaricomycetes</taxon>
        <taxon>Agaricomycetidae</taxon>
        <taxon>Agaricales</taxon>
        <taxon>Marasmiineae</taxon>
        <taxon>Omphalotaceae</taxon>
        <taxon>Collybiopsis</taxon>
        <taxon>Collybiopsis luxurians</taxon>
    </lineage>
</organism>
<dbReference type="InterPro" id="IPR027417">
    <property type="entry name" value="P-loop_NTPase"/>
</dbReference>
<dbReference type="InterPro" id="IPR002372">
    <property type="entry name" value="PQQ_rpt_dom"/>
</dbReference>
<feature type="repeat" description="WD" evidence="3">
    <location>
        <begin position="1000"/>
        <end position="1033"/>
    </location>
</feature>
<keyword evidence="2" id="KW-0677">Repeat</keyword>
<feature type="repeat" description="WD" evidence="3">
    <location>
        <begin position="1051"/>
        <end position="1085"/>
    </location>
</feature>
<dbReference type="SUPFAM" id="SSF50978">
    <property type="entry name" value="WD40 repeat-like"/>
    <property type="match status" value="1"/>
</dbReference>
<dbReference type="HOGENOM" id="CLU_000288_6_3_1"/>
<evidence type="ECO:0000259" key="4">
    <source>
        <dbReference type="PROSITE" id="PS50837"/>
    </source>
</evidence>
<evidence type="ECO:0000256" key="2">
    <source>
        <dbReference type="ARBA" id="ARBA00022737"/>
    </source>
</evidence>
<protein>
    <recommendedName>
        <fullName evidence="4">NACHT domain-containing protein</fullName>
    </recommendedName>
</protein>
<gene>
    <name evidence="5" type="ORF">GYMLUDRAFT_970811</name>
</gene>
<dbReference type="SMART" id="SM00320">
    <property type="entry name" value="WD40"/>
    <property type="match status" value="10"/>
</dbReference>
<dbReference type="SUPFAM" id="SSF52540">
    <property type="entry name" value="P-loop containing nucleoside triphosphate hydrolases"/>
    <property type="match status" value="1"/>
</dbReference>
<dbReference type="Pfam" id="PF24883">
    <property type="entry name" value="NPHP3_N"/>
    <property type="match status" value="1"/>
</dbReference>
<dbReference type="InterPro" id="IPR019775">
    <property type="entry name" value="WD40_repeat_CS"/>
</dbReference>
<evidence type="ECO:0000256" key="1">
    <source>
        <dbReference type="ARBA" id="ARBA00022574"/>
    </source>
</evidence>
<dbReference type="InterPro" id="IPR011047">
    <property type="entry name" value="Quinoprotein_ADH-like_sf"/>
</dbReference>
<proteinExistence type="predicted"/>
<dbReference type="PRINTS" id="PR00320">
    <property type="entry name" value="GPROTEINBRPT"/>
</dbReference>
<evidence type="ECO:0000313" key="5">
    <source>
        <dbReference type="EMBL" id="KIK52256.1"/>
    </source>
</evidence>
<feature type="repeat" description="WD" evidence="3">
    <location>
        <begin position="708"/>
        <end position="739"/>
    </location>
</feature>
<sequence>MFQNASDVNIKGGNYYVAGGNISITHSDTGNETLSKIPYSPQAFFDTDLGIHFSRRFCTPGTRVQILEDIKAWAMSSDPGIASAYWISGMAGTGKSTIAMSICSILSHKRILAGSFFCSRQIAECRDYRLIVPTLSYQLAKVSYAFEAALVANLTNHFDVVYKEPSEQIKYLLIEPWEEVTIFVNPGPQVFVIDALDECLGISVVLKPLVEAIQSNKFRGLKFLFTSRPDQEINRRMRDTVPHLNSICTVQEFILHQVEQSFVRNDIKIYIEQELKDIFQAAWEVEQLTDLSGRLFIYAATVVKYVKGGDGRIRRRQRLSKSLNNQGNPADVNALYGSILTSVMSHNDDSEIKEDWKIVHTIMSLGSPLSCNAIANLMDLETETVEHLVARLQAVFYISETDQAVFTFHASFPEFIVNNSSSSQPVYGASIQHYELSLACLTTMIQLEFNMCDHPSSFIPDAIAEGFVERISERISEALRYSCLYWSFHCIQCNADEDIGPSLNEFLTNKGVYWIEAMSVLKQLERCGQVMRQLIHKFMQNPRMKLTTAMLQNLHNLVLSFGGSPIKSITPHLYISVLPFWDNKFNFKPQIKMGIIIEQRHKFIQNEPIAVFEGVGEASCLALSPDGTQIVIGTSGGKCLILDATTGAQLATSEPHSDYDYDTISSVAFCPDGSRIVSGSAFGTVQITDATTGSQLFKFSVDSEIEYVEFLLDGSKVMSFSYDGALRIWDARTGIKLHQFQLADKGVAGSPALSPDGTKIALYFDRDRRVGIWYVTTGQQVGDCLGSNNVEGKIVTFSPDGAKLFTVSHDDDTTSMSVWEVSTGSQVAKCTWNSDDEEFISSSALSPNGFQFLLSSSHGLVRVFDLPSCRHSGSSLQWHNDAVWGIAFFPDGSKIVSGSKDGTIKIWDTTATADINSDRNGVHSVAFDPDGTTVLFVDIKGNLQICDAISGDRLGGFQGEYGREVESVVFSVDQTKIGAIFCDGRVRIWDGITAMPLHNVQIGEQRIQCIVFSPDASRLALGTFDGTVNIWDVTRGCLIYGPLRGHVQWDVVFLQFSSDGTEIVAGNDDGSIDIWDAEKGILLDVQQYHGCFK</sequence>
<dbReference type="PANTHER" id="PTHR19848:SF8">
    <property type="entry name" value="F-BOX AND WD REPEAT DOMAIN CONTAINING 7"/>
    <property type="match status" value="1"/>
</dbReference>
<evidence type="ECO:0000256" key="3">
    <source>
        <dbReference type="PROSITE-ProRule" id="PRU00221"/>
    </source>
</evidence>
<dbReference type="CDD" id="cd00200">
    <property type="entry name" value="WD40"/>
    <property type="match status" value="1"/>
</dbReference>
<reference evidence="5 6" key="1">
    <citation type="submission" date="2014-04" db="EMBL/GenBank/DDBJ databases">
        <title>Evolutionary Origins and Diversification of the Mycorrhizal Mutualists.</title>
        <authorList>
            <consortium name="DOE Joint Genome Institute"/>
            <consortium name="Mycorrhizal Genomics Consortium"/>
            <person name="Kohler A."/>
            <person name="Kuo A."/>
            <person name="Nagy L.G."/>
            <person name="Floudas D."/>
            <person name="Copeland A."/>
            <person name="Barry K.W."/>
            <person name="Cichocki N."/>
            <person name="Veneault-Fourrey C."/>
            <person name="LaButti K."/>
            <person name="Lindquist E.A."/>
            <person name="Lipzen A."/>
            <person name="Lundell T."/>
            <person name="Morin E."/>
            <person name="Murat C."/>
            <person name="Riley R."/>
            <person name="Ohm R."/>
            <person name="Sun H."/>
            <person name="Tunlid A."/>
            <person name="Henrissat B."/>
            <person name="Grigoriev I.V."/>
            <person name="Hibbett D.S."/>
            <person name="Martin F."/>
        </authorList>
    </citation>
    <scope>NUCLEOTIDE SEQUENCE [LARGE SCALE GENOMIC DNA]</scope>
    <source>
        <strain evidence="5 6">FD-317 M1</strain>
    </source>
</reference>
<dbReference type="GO" id="GO:0005730">
    <property type="term" value="C:nucleolus"/>
    <property type="evidence" value="ECO:0007669"/>
    <property type="project" value="UniProtKB-SubCell"/>
</dbReference>
<feature type="non-terminal residue" evidence="5">
    <location>
        <position position="1"/>
    </location>
</feature>
<dbReference type="Pfam" id="PF00400">
    <property type="entry name" value="WD40"/>
    <property type="match status" value="3"/>
</dbReference>
<dbReference type="GO" id="GO:0000027">
    <property type="term" value="P:ribosomal large subunit assembly"/>
    <property type="evidence" value="ECO:0007669"/>
    <property type="project" value="TreeGrafter"/>
</dbReference>
<name>A0A0D0BCN7_9AGAR</name>
<dbReference type="PROSITE" id="PS50294">
    <property type="entry name" value="WD_REPEATS_REGION"/>
    <property type="match status" value="2"/>
</dbReference>
<dbReference type="Gene3D" id="2.130.10.10">
    <property type="entry name" value="YVTN repeat-like/Quinoprotein amine dehydrogenase"/>
    <property type="match status" value="3"/>
</dbReference>
<accession>A0A0D0BCN7</accession>
<dbReference type="SUPFAM" id="SSF50998">
    <property type="entry name" value="Quinoprotein alcohol dehydrogenase-like"/>
    <property type="match status" value="1"/>
</dbReference>
<keyword evidence="1 3" id="KW-0853">WD repeat</keyword>
<dbReference type="InterPro" id="IPR036322">
    <property type="entry name" value="WD40_repeat_dom_sf"/>
</dbReference>
<dbReference type="PANTHER" id="PTHR19848">
    <property type="entry name" value="WD40 REPEAT PROTEIN"/>
    <property type="match status" value="1"/>
</dbReference>
<dbReference type="EMBL" id="KN834846">
    <property type="protein sequence ID" value="KIK52256.1"/>
    <property type="molecule type" value="Genomic_DNA"/>
</dbReference>
<dbReference type="Gene3D" id="3.40.50.300">
    <property type="entry name" value="P-loop containing nucleotide triphosphate hydrolases"/>
    <property type="match status" value="1"/>
</dbReference>
<dbReference type="PROSITE" id="PS00678">
    <property type="entry name" value="WD_REPEATS_1"/>
    <property type="match status" value="1"/>
</dbReference>
<dbReference type="OrthoDB" id="538223at2759"/>
<dbReference type="PROSITE" id="PS50082">
    <property type="entry name" value="WD_REPEATS_2"/>
    <property type="match status" value="4"/>
</dbReference>
<dbReference type="InterPro" id="IPR015943">
    <property type="entry name" value="WD40/YVTN_repeat-like_dom_sf"/>
</dbReference>